<name>A0A0C9W0Z2_SPHS4</name>
<keyword evidence="2" id="KW-1185">Reference proteome</keyword>
<protein>
    <submittedName>
        <fullName evidence="1">Uncharacterized protein</fullName>
    </submittedName>
</protein>
<gene>
    <name evidence="1" type="ORF">M422DRAFT_251869</name>
</gene>
<organism evidence="1 2">
    <name type="scientific">Sphaerobolus stellatus (strain SS14)</name>
    <dbReference type="NCBI Taxonomy" id="990650"/>
    <lineage>
        <taxon>Eukaryota</taxon>
        <taxon>Fungi</taxon>
        <taxon>Dikarya</taxon>
        <taxon>Basidiomycota</taxon>
        <taxon>Agaricomycotina</taxon>
        <taxon>Agaricomycetes</taxon>
        <taxon>Phallomycetidae</taxon>
        <taxon>Geastrales</taxon>
        <taxon>Sphaerobolaceae</taxon>
        <taxon>Sphaerobolus</taxon>
    </lineage>
</organism>
<dbReference type="EMBL" id="KN837116">
    <property type="protein sequence ID" value="KIJ44591.1"/>
    <property type="molecule type" value="Genomic_DNA"/>
</dbReference>
<sequence length="142" mass="16173">MQIRRREEKRSRNEVRWKSNEVQTKLSEARGLTERTKLAAVTAILFGQGVYLQQLLGTDTPLTHAISHCDQPQTYFRQSGHLLLRGGTFVPLVFFTSSRLTQGLVAAAQQTKIKENDPMRQKPYTELSKLQTEAIKQTTSLK</sequence>
<dbReference type="HOGENOM" id="CLU_1817042_0_0_1"/>
<proteinExistence type="predicted"/>
<dbReference type="Proteomes" id="UP000054279">
    <property type="component" value="Unassembled WGS sequence"/>
</dbReference>
<evidence type="ECO:0000313" key="2">
    <source>
        <dbReference type="Proteomes" id="UP000054279"/>
    </source>
</evidence>
<evidence type="ECO:0000313" key="1">
    <source>
        <dbReference type="EMBL" id="KIJ44591.1"/>
    </source>
</evidence>
<accession>A0A0C9W0Z2</accession>
<reference evidence="1 2" key="1">
    <citation type="submission" date="2014-06" db="EMBL/GenBank/DDBJ databases">
        <title>Evolutionary Origins and Diversification of the Mycorrhizal Mutualists.</title>
        <authorList>
            <consortium name="DOE Joint Genome Institute"/>
            <consortium name="Mycorrhizal Genomics Consortium"/>
            <person name="Kohler A."/>
            <person name="Kuo A."/>
            <person name="Nagy L.G."/>
            <person name="Floudas D."/>
            <person name="Copeland A."/>
            <person name="Barry K.W."/>
            <person name="Cichocki N."/>
            <person name="Veneault-Fourrey C."/>
            <person name="LaButti K."/>
            <person name="Lindquist E.A."/>
            <person name="Lipzen A."/>
            <person name="Lundell T."/>
            <person name="Morin E."/>
            <person name="Murat C."/>
            <person name="Riley R."/>
            <person name="Ohm R."/>
            <person name="Sun H."/>
            <person name="Tunlid A."/>
            <person name="Henrissat B."/>
            <person name="Grigoriev I.V."/>
            <person name="Hibbett D.S."/>
            <person name="Martin F."/>
        </authorList>
    </citation>
    <scope>NUCLEOTIDE SEQUENCE [LARGE SCALE GENOMIC DNA]</scope>
    <source>
        <strain evidence="1 2">SS14</strain>
    </source>
</reference>
<dbReference type="AlphaFoldDB" id="A0A0C9W0Z2"/>